<feature type="transmembrane region" description="Helical" evidence="2">
    <location>
        <begin position="191"/>
        <end position="212"/>
    </location>
</feature>
<feature type="non-terminal residue" evidence="3">
    <location>
        <position position="1"/>
    </location>
</feature>
<dbReference type="InterPro" id="IPR002528">
    <property type="entry name" value="MATE_fam"/>
</dbReference>
<comment type="similarity">
    <text evidence="1">Belongs to the multi antimicrobial extrusion (MATE) (TC 2.A.66.1) family.</text>
</comment>
<dbReference type="GO" id="GO:0015297">
    <property type="term" value="F:antiporter activity"/>
    <property type="evidence" value="ECO:0007669"/>
    <property type="project" value="InterPro"/>
</dbReference>
<dbReference type="EMBL" id="QJKJ01014375">
    <property type="protein sequence ID" value="RDX64452.1"/>
    <property type="molecule type" value="Genomic_DNA"/>
</dbReference>
<dbReference type="Pfam" id="PF01554">
    <property type="entry name" value="MatE"/>
    <property type="match status" value="1"/>
</dbReference>
<keyword evidence="2" id="KW-0472">Membrane</keyword>
<protein>
    <submittedName>
        <fullName evidence="3">Protein DETOXIFICATION 14</fullName>
    </submittedName>
</protein>
<dbReference type="GO" id="GO:0042910">
    <property type="term" value="F:xenobiotic transmembrane transporter activity"/>
    <property type="evidence" value="ECO:0007669"/>
    <property type="project" value="InterPro"/>
</dbReference>
<dbReference type="OrthoDB" id="2126698at2759"/>
<dbReference type="PANTHER" id="PTHR11206">
    <property type="entry name" value="MULTIDRUG RESISTANCE PROTEIN"/>
    <property type="match status" value="1"/>
</dbReference>
<feature type="transmembrane region" description="Helical" evidence="2">
    <location>
        <begin position="61"/>
        <end position="88"/>
    </location>
</feature>
<feature type="transmembrane region" description="Helical" evidence="2">
    <location>
        <begin position="28"/>
        <end position="49"/>
    </location>
</feature>
<evidence type="ECO:0000313" key="4">
    <source>
        <dbReference type="Proteomes" id="UP000257109"/>
    </source>
</evidence>
<comment type="caution">
    <text evidence="3">The sequence shown here is derived from an EMBL/GenBank/DDBJ whole genome shotgun (WGS) entry which is preliminary data.</text>
</comment>
<feature type="transmembrane region" description="Helical" evidence="2">
    <location>
        <begin position="108"/>
        <end position="127"/>
    </location>
</feature>
<organism evidence="3 4">
    <name type="scientific">Mucuna pruriens</name>
    <name type="common">Velvet bean</name>
    <name type="synonym">Dolichos pruriens</name>
    <dbReference type="NCBI Taxonomy" id="157652"/>
    <lineage>
        <taxon>Eukaryota</taxon>
        <taxon>Viridiplantae</taxon>
        <taxon>Streptophyta</taxon>
        <taxon>Embryophyta</taxon>
        <taxon>Tracheophyta</taxon>
        <taxon>Spermatophyta</taxon>
        <taxon>Magnoliopsida</taxon>
        <taxon>eudicotyledons</taxon>
        <taxon>Gunneridae</taxon>
        <taxon>Pentapetalae</taxon>
        <taxon>rosids</taxon>
        <taxon>fabids</taxon>
        <taxon>Fabales</taxon>
        <taxon>Fabaceae</taxon>
        <taxon>Papilionoideae</taxon>
        <taxon>50 kb inversion clade</taxon>
        <taxon>NPAAA clade</taxon>
        <taxon>indigoferoid/millettioid clade</taxon>
        <taxon>Phaseoleae</taxon>
        <taxon>Mucuna</taxon>
    </lineage>
</organism>
<gene>
    <name evidence="3" type="primary">DTX14</name>
    <name evidence="3" type="ORF">CR513_56996</name>
</gene>
<keyword evidence="2" id="KW-0812">Transmembrane</keyword>
<feature type="transmembrane region" description="Helical" evidence="2">
    <location>
        <begin position="251"/>
        <end position="274"/>
    </location>
</feature>
<feature type="transmembrane region" description="Helical" evidence="2">
    <location>
        <begin position="224"/>
        <end position="245"/>
    </location>
</feature>
<reference evidence="3" key="1">
    <citation type="submission" date="2018-05" db="EMBL/GenBank/DDBJ databases">
        <title>Draft genome of Mucuna pruriens seed.</title>
        <authorList>
            <person name="Nnadi N.E."/>
            <person name="Vos R."/>
            <person name="Hasami M.H."/>
            <person name="Devisetty U.K."/>
            <person name="Aguiy J.C."/>
        </authorList>
    </citation>
    <scope>NUCLEOTIDE SEQUENCE [LARGE SCALE GENOMIC DNA]</scope>
    <source>
        <strain evidence="3">JCA_2017</strain>
    </source>
</reference>
<keyword evidence="4" id="KW-1185">Reference proteome</keyword>
<proteinExistence type="inferred from homology"/>
<evidence type="ECO:0000256" key="1">
    <source>
        <dbReference type="ARBA" id="ARBA00010199"/>
    </source>
</evidence>
<accession>A0A371EEI7</accession>
<dbReference type="AlphaFoldDB" id="A0A371EEI7"/>
<dbReference type="GO" id="GO:0016020">
    <property type="term" value="C:membrane"/>
    <property type="evidence" value="ECO:0007669"/>
    <property type="project" value="InterPro"/>
</dbReference>
<evidence type="ECO:0000313" key="3">
    <source>
        <dbReference type="EMBL" id="RDX64452.1"/>
    </source>
</evidence>
<dbReference type="STRING" id="157652.A0A371EEI7"/>
<dbReference type="Proteomes" id="UP000257109">
    <property type="component" value="Unassembled WGS sequence"/>
</dbReference>
<sequence length="300" mass="32064">MVFSSITALCLHVPICWGLVFKFGLGHVGAALAIGVSYWLNVTCLAIYINYSSACQKTKIVFSSNALLISISEFLTYAIPSGLIFEWWSFEVLTLLAGLLPNPQLETAVLLVLNITTLIYFIPYAVGASASTRVSNELGAGNPKIAKGAVLVVVILGVAGAVIVSTLFFSFRHILGYAYCNDKQVVDYVANMAPLLCVSVTADSLIGAFSGIARGGGFQEIGAYVNLGAYYLVGIPMGLLLGFHLQLRAKGLWMGTLSGSVLQVIILATVTALTDWQKEATKARERIVEKSTITHSALCK</sequence>
<keyword evidence="2" id="KW-1133">Transmembrane helix</keyword>
<evidence type="ECO:0000256" key="2">
    <source>
        <dbReference type="SAM" id="Phobius"/>
    </source>
</evidence>
<name>A0A371EEI7_MUCPR</name>
<feature type="transmembrane region" description="Helical" evidence="2">
    <location>
        <begin position="148"/>
        <end position="171"/>
    </location>
</feature>